<sequence length="223" mass="23753">MTVDDPWTGVTALVDPSRRTLYDYVRRAGHPVSREEASDATGMSRSLAAFHLDKLVNAGLLQARYQPQPGQLRGRGRSPKVYEPAGEGIAVTIPERRYQLIAEILAAAVDDDPTHADRAAGRHAHERGRALGAALAAEGADLTTALAHLGFEPDSAAERTLLRNCPFHGLATRHTALVCGLNHAFLTGLLLGLGTTDRHAVLAPNPGRCCVELAPTPDMHPGA</sequence>
<keyword evidence="2" id="KW-1185">Reference proteome</keyword>
<protein>
    <submittedName>
        <fullName evidence="1">Predicted transcriptional regulator, ArsR family</fullName>
    </submittedName>
</protein>
<evidence type="ECO:0000313" key="1">
    <source>
        <dbReference type="EMBL" id="SCF01302.1"/>
    </source>
</evidence>
<dbReference type="InterPro" id="IPR036390">
    <property type="entry name" value="WH_DNA-bd_sf"/>
</dbReference>
<dbReference type="AlphaFoldDB" id="A0A1C4WYJ3"/>
<proteinExistence type="predicted"/>
<dbReference type="InterPro" id="IPR011991">
    <property type="entry name" value="ArsR-like_HTH"/>
</dbReference>
<dbReference type="Proteomes" id="UP000198242">
    <property type="component" value="Chromosome I"/>
</dbReference>
<dbReference type="InterPro" id="IPR036388">
    <property type="entry name" value="WH-like_DNA-bd_sf"/>
</dbReference>
<dbReference type="RefSeq" id="WP_231935170.1">
    <property type="nucleotide sequence ID" value="NZ_LT607411.1"/>
</dbReference>
<dbReference type="SUPFAM" id="SSF46785">
    <property type="entry name" value="Winged helix' DNA-binding domain"/>
    <property type="match status" value="1"/>
</dbReference>
<organism evidence="1 2">
    <name type="scientific">Micromonospora viridifaciens</name>
    <dbReference type="NCBI Taxonomy" id="1881"/>
    <lineage>
        <taxon>Bacteria</taxon>
        <taxon>Bacillati</taxon>
        <taxon>Actinomycetota</taxon>
        <taxon>Actinomycetes</taxon>
        <taxon>Micromonosporales</taxon>
        <taxon>Micromonosporaceae</taxon>
        <taxon>Micromonospora</taxon>
    </lineage>
</organism>
<dbReference type="Gene3D" id="1.10.10.10">
    <property type="entry name" value="Winged helix-like DNA-binding domain superfamily/Winged helix DNA-binding domain"/>
    <property type="match status" value="1"/>
</dbReference>
<dbReference type="CDD" id="cd00090">
    <property type="entry name" value="HTH_ARSR"/>
    <property type="match status" value="1"/>
</dbReference>
<name>A0A1C4WYJ3_MICVI</name>
<accession>A0A1C4WYJ3</accession>
<dbReference type="EMBL" id="LT607411">
    <property type="protein sequence ID" value="SCF01302.1"/>
    <property type="molecule type" value="Genomic_DNA"/>
</dbReference>
<reference evidence="2" key="1">
    <citation type="submission" date="2016-06" db="EMBL/GenBank/DDBJ databases">
        <authorList>
            <person name="Varghese N."/>
            <person name="Submissions Spin"/>
        </authorList>
    </citation>
    <scope>NUCLEOTIDE SEQUENCE [LARGE SCALE GENOMIC DNA]</scope>
    <source>
        <strain evidence="2">DSM 43909</strain>
    </source>
</reference>
<evidence type="ECO:0000313" key="2">
    <source>
        <dbReference type="Proteomes" id="UP000198242"/>
    </source>
</evidence>
<gene>
    <name evidence="1" type="ORF">GA0074695_2863</name>
</gene>